<evidence type="ECO:0000256" key="1">
    <source>
        <dbReference type="ARBA" id="ARBA00022475"/>
    </source>
</evidence>
<gene>
    <name evidence="6" type="ORF">HPA02_31420</name>
</gene>
<evidence type="ECO:0000256" key="2">
    <source>
        <dbReference type="ARBA" id="ARBA00022692"/>
    </source>
</evidence>
<sequence length="71" mass="7848">MELKEFAFGGLYIAPLLLYALLVALATLALRWGLHRLLPGRRLWFEAWFDASLFLLSTAAIAFLAIGPGSL</sequence>
<proteinExistence type="predicted"/>
<organism evidence="6 7">
    <name type="scientific">Bisbaumannia pacifica</name>
    <dbReference type="NCBI Taxonomy" id="77098"/>
    <lineage>
        <taxon>Bacteria</taxon>
        <taxon>Pseudomonadati</taxon>
        <taxon>Pseudomonadota</taxon>
        <taxon>Gammaproteobacteria</taxon>
        <taxon>Oceanospirillales</taxon>
        <taxon>Halomonadaceae</taxon>
        <taxon>Bisbaumannia</taxon>
    </lineage>
</organism>
<evidence type="ECO:0000256" key="5">
    <source>
        <dbReference type="SAM" id="Phobius"/>
    </source>
</evidence>
<reference evidence="6 7" key="1">
    <citation type="submission" date="2019-07" db="EMBL/GenBank/DDBJ databases">
        <title>Whole genome shotgun sequence of Halomonas pacifica NBRC 102220.</title>
        <authorList>
            <person name="Hosoyama A."/>
            <person name="Uohara A."/>
            <person name="Ohji S."/>
            <person name="Ichikawa N."/>
        </authorList>
    </citation>
    <scope>NUCLEOTIDE SEQUENCE [LARGE SCALE GENOMIC DNA]</scope>
    <source>
        <strain evidence="6 7">NBRC 102220</strain>
    </source>
</reference>
<evidence type="ECO:0000256" key="4">
    <source>
        <dbReference type="ARBA" id="ARBA00023136"/>
    </source>
</evidence>
<evidence type="ECO:0000256" key="3">
    <source>
        <dbReference type="ARBA" id="ARBA00022989"/>
    </source>
</evidence>
<keyword evidence="7" id="KW-1185">Reference proteome</keyword>
<protein>
    <recommendedName>
        <fullName evidence="8">DUF1656 domain-containing protein</fullName>
    </recommendedName>
</protein>
<keyword evidence="4 5" id="KW-0472">Membrane</keyword>
<name>A0A510XBN7_9GAMM</name>
<feature type="transmembrane region" description="Helical" evidence="5">
    <location>
        <begin position="6"/>
        <end position="31"/>
    </location>
</feature>
<dbReference type="EMBL" id="BJUK01000052">
    <property type="protein sequence ID" value="GEK48859.1"/>
    <property type="molecule type" value="Genomic_DNA"/>
</dbReference>
<keyword evidence="2 5" id="KW-0812">Transmembrane</keyword>
<evidence type="ECO:0008006" key="8">
    <source>
        <dbReference type="Google" id="ProtNLM"/>
    </source>
</evidence>
<dbReference type="AlphaFoldDB" id="A0A510XBN7"/>
<evidence type="ECO:0000313" key="7">
    <source>
        <dbReference type="Proteomes" id="UP000321275"/>
    </source>
</evidence>
<dbReference type="InterPro" id="IPR012451">
    <property type="entry name" value="DUF1656"/>
</dbReference>
<dbReference type="RefSeq" id="WP_146804185.1">
    <property type="nucleotide sequence ID" value="NZ_BJUK01000052.1"/>
</dbReference>
<keyword evidence="1" id="KW-1003">Cell membrane</keyword>
<dbReference type="Pfam" id="PF07869">
    <property type="entry name" value="DUF1656"/>
    <property type="match status" value="1"/>
</dbReference>
<dbReference type="OrthoDB" id="7021192at2"/>
<feature type="transmembrane region" description="Helical" evidence="5">
    <location>
        <begin position="43"/>
        <end position="66"/>
    </location>
</feature>
<accession>A0A510XBN7</accession>
<evidence type="ECO:0000313" key="6">
    <source>
        <dbReference type="EMBL" id="GEK48859.1"/>
    </source>
</evidence>
<dbReference type="Proteomes" id="UP000321275">
    <property type="component" value="Unassembled WGS sequence"/>
</dbReference>
<keyword evidence="3 5" id="KW-1133">Transmembrane helix</keyword>
<comment type="caution">
    <text evidence="6">The sequence shown here is derived from an EMBL/GenBank/DDBJ whole genome shotgun (WGS) entry which is preliminary data.</text>
</comment>